<comment type="subcellular location">
    <subcellularLocation>
        <location evidence="1">Membrane</location>
        <topology evidence="1">Multi-pass membrane protein</topology>
    </subcellularLocation>
</comment>
<feature type="transmembrane region" description="Helical" evidence="7">
    <location>
        <begin position="73"/>
        <end position="94"/>
    </location>
</feature>
<evidence type="ECO:0000256" key="5">
    <source>
        <dbReference type="ARBA" id="ARBA00022989"/>
    </source>
</evidence>
<keyword evidence="3" id="KW-0813">Transport</keyword>
<keyword evidence="9" id="KW-1185">Reference proteome</keyword>
<dbReference type="PANTHER" id="PTHR48086">
    <property type="entry name" value="SODIUM/PROLINE SYMPORTER-RELATED"/>
    <property type="match status" value="1"/>
</dbReference>
<evidence type="ECO:0000256" key="6">
    <source>
        <dbReference type="ARBA" id="ARBA00023136"/>
    </source>
</evidence>
<feature type="transmembrane region" description="Helical" evidence="7">
    <location>
        <begin position="358"/>
        <end position="378"/>
    </location>
</feature>
<reference evidence="8 9" key="1">
    <citation type="submission" date="2022-10" db="EMBL/GenBank/DDBJ databases">
        <authorList>
            <person name="Xie J."/>
            <person name="Shen N."/>
        </authorList>
    </citation>
    <scope>NUCLEOTIDE SEQUENCE [LARGE SCALE GENOMIC DNA]</scope>
    <source>
        <strain evidence="8 9">YIM65594</strain>
    </source>
</reference>
<evidence type="ECO:0000256" key="2">
    <source>
        <dbReference type="ARBA" id="ARBA00006434"/>
    </source>
</evidence>
<dbReference type="PROSITE" id="PS50283">
    <property type="entry name" value="NA_SOLUT_SYMP_3"/>
    <property type="match status" value="1"/>
</dbReference>
<dbReference type="InterPro" id="IPR001734">
    <property type="entry name" value="Na/solute_symporter"/>
</dbReference>
<name>A0ABU6F8A7_9ACTN</name>
<dbReference type="InterPro" id="IPR038377">
    <property type="entry name" value="Na/Glc_symporter_sf"/>
</dbReference>
<protein>
    <submittedName>
        <fullName evidence="8">Sodium:solute symporter family protein</fullName>
    </submittedName>
</protein>
<dbReference type="RefSeq" id="WP_326019060.1">
    <property type="nucleotide sequence ID" value="NZ_JAOZYC010000130.1"/>
</dbReference>
<feature type="transmembrane region" description="Helical" evidence="7">
    <location>
        <begin position="276"/>
        <end position="296"/>
    </location>
</feature>
<evidence type="ECO:0000256" key="4">
    <source>
        <dbReference type="ARBA" id="ARBA00022692"/>
    </source>
</evidence>
<evidence type="ECO:0000313" key="8">
    <source>
        <dbReference type="EMBL" id="MEB8340269.1"/>
    </source>
</evidence>
<dbReference type="EMBL" id="JAOZYC010000130">
    <property type="protein sequence ID" value="MEB8340269.1"/>
    <property type="molecule type" value="Genomic_DNA"/>
</dbReference>
<comment type="caution">
    <text evidence="8">The sequence shown here is derived from an EMBL/GenBank/DDBJ whole genome shotgun (WGS) entry which is preliminary data.</text>
</comment>
<keyword evidence="6 7" id="KW-0472">Membrane</keyword>
<feature type="transmembrane region" description="Helical" evidence="7">
    <location>
        <begin position="42"/>
        <end position="66"/>
    </location>
</feature>
<evidence type="ECO:0000256" key="7">
    <source>
        <dbReference type="SAM" id="Phobius"/>
    </source>
</evidence>
<feature type="transmembrane region" description="Helical" evidence="7">
    <location>
        <begin position="415"/>
        <end position="433"/>
    </location>
</feature>
<dbReference type="Gene3D" id="1.20.1730.10">
    <property type="entry name" value="Sodium/glucose cotransporter"/>
    <property type="match status" value="1"/>
</dbReference>
<dbReference type="InterPro" id="IPR050277">
    <property type="entry name" value="Sodium:Solute_Symporter"/>
</dbReference>
<evidence type="ECO:0000313" key="9">
    <source>
        <dbReference type="Proteomes" id="UP001354931"/>
    </source>
</evidence>
<feature type="transmembrane region" description="Helical" evidence="7">
    <location>
        <begin position="187"/>
        <end position="203"/>
    </location>
</feature>
<feature type="transmembrane region" description="Helical" evidence="7">
    <location>
        <begin position="158"/>
        <end position="175"/>
    </location>
</feature>
<feature type="transmembrane region" description="Helical" evidence="7">
    <location>
        <begin position="439"/>
        <end position="460"/>
    </location>
</feature>
<comment type="similarity">
    <text evidence="2">Belongs to the sodium:solute symporter (SSF) (TC 2.A.21) family.</text>
</comment>
<accession>A0ABU6F8A7</accession>
<dbReference type="Proteomes" id="UP001354931">
    <property type="component" value="Unassembled WGS sequence"/>
</dbReference>
<keyword evidence="5 7" id="KW-1133">Transmembrane helix</keyword>
<evidence type="ECO:0000256" key="3">
    <source>
        <dbReference type="ARBA" id="ARBA00022448"/>
    </source>
</evidence>
<dbReference type="CDD" id="cd10322">
    <property type="entry name" value="SLC5sbd"/>
    <property type="match status" value="1"/>
</dbReference>
<keyword evidence="4 7" id="KW-0812">Transmembrane</keyword>
<gene>
    <name evidence="8" type="ORF">OKJ99_22500</name>
</gene>
<sequence>MTLLIVVFVGIAALAAVGFLGRRAPAKDLGEWASGGGRMSTLTMWFLQAGEIFTTFSFLGLGALVFSAGVAALYVPVYLVVGYVVVFFTAPAIWRIGRSRGHLTNADFLGDRFASRGLGKTAAVVGIIFQLPYLQLQITGLGLLVEIASDGRTSGTGAMVFAVCLVLAFVLWAGLRGIARVAYVKDGLMLTVLLALAILVPAHELGGPGGLFTSVREAAPELLTIHAGPENQTWFITAVLCSAIGSGCATLPYVWPSMFAAGSPRILRHNSAMLPLFTVALVLPMVVGFVALIRLDGGADGNTVLLEMAGRALPDWLLGVVVVGGIATAMVPSAAMILSLSSLVAKNLIPARTAKGSLAVNHLTATVICAATLLLAVLRPDALADLLLLTFSGLVQLAPGNLLGLLKQRPCDGSWVLGAMLAGVAVVAAITFAPVDTGGFNEGLIGLAVNLVILGIGCAVQRGRGPQDVPAEVLSPAPEGTNAR</sequence>
<organism evidence="8 9">
    <name type="scientific">Streptomyces endophyticus</name>
    <dbReference type="NCBI Taxonomy" id="714166"/>
    <lineage>
        <taxon>Bacteria</taxon>
        <taxon>Bacillati</taxon>
        <taxon>Actinomycetota</taxon>
        <taxon>Actinomycetes</taxon>
        <taxon>Kitasatosporales</taxon>
        <taxon>Streptomycetaceae</taxon>
        <taxon>Streptomyces</taxon>
    </lineage>
</organism>
<feature type="transmembrane region" description="Helical" evidence="7">
    <location>
        <begin position="384"/>
        <end position="403"/>
    </location>
</feature>
<feature type="transmembrane region" description="Helical" evidence="7">
    <location>
        <begin position="234"/>
        <end position="255"/>
    </location>
</feature>
<feature type="transmembrane region" description="Helical" evidence="7">
    <location>
        <begin position="316"/>
        <end position="338"/>
    </location>
</feature>
<proteinExistence type="inferred from homology"/>
<evidence type="ECO:0000256" key="1">
    <source>
        <dbReference type="ARBA" id="ARBA00004141"/>
    </source>
</evidence>
<dbReference type="PANTHER" id="PTHR48086:SF8">
    <property type="entry name" value="MONOCARBOXYLIC ACID PERMEASE"/>
    <property type="match status" value="1"/>
</dbReference>